<gene>
    <name evidence="3" type="ORF">HL667_24075</name>
</gene>
<keyword evidence="4" id="KW-1185">Reference proteome</keyword>
<dbReference type="EMBL" id="JABFDN010000009">
    <property type="protein sequence ID" value="NPU68101.1"/>
    <property type="molecule type" value="Genomic_DNA"/>
</dbReference>
<evidence type="ECO:0000313" key="4">
    <source>
        <dbReference type="Proteomes" id="UP000886476"/>
    </source>
</evidence>
<name>A0ABX2CIQ5_9BRAD</name>
<dbReference type="RefSeq" id="WP_172113175.1">
    <property type="nucleotide sequence ID" value="NZ_JABFDM010000003.1"/>
</dbReference>
<dbReference type="PROSITE" id="PS51318">
    <property type="entry name" value="TAT"/>
    <property type="match status" value="1"/>
</dbReference>
<dbReference type="PANTHER" id="PTHR42928">
    <property type="entry name" value="TRICARBOXYLATE-BINDING PROTEIN"/>
    <property type="match status" value="1"/>
</dbReference>
<comment type="caution">
    <text evidence="3">The sequence shown here is derived from an EMBL/GenBank/DDBJ whole genome shotgun (WGS) entry which is preliminary data.</text>
</comment>
<evidence type="ECO:0000313" key="3">
    <source>
        <dbReference type="EMBL" id="NPU68101.1"/>
    </source>
</evidence>
<dbReference type="Proteomes" id="UP000886476">
    <property type="component" value="Unassembled WGS sequence"/>
</dbReference>
<dbReference type="PANTHER" id="PTHR42928:SF5">
    <property type="entry name" value="BLR1237 PROTEIN"/>
    <property type="match status" value="1"/>
</dbReference>
<protein>
    <submittedName>
        <fullName evidence="3">Tripartite tricarboxylate transporter substrate binding protein</fullName>
    </submittedName>
</protein>
<dbReference type="Gene3D" id="3.40.190.10">
    <property type="entry name" value="Periplasmic binding protein-like II"/>
    <property type="match status" value="1"/>
</dbReference>
<dbReference type="SUPFAM" id="SSF53850">
    <property type="entry name" value="Periplasmic binding protein-like II"/>
    <property type="match status" value="1"/>
</dbReference>
<reference evidence="3" key="1">
    <citation type="submission" date="2020-05" db="EMBL/GenBank/DDBJ databases">
        <title>Nod-independent and nitrogen-fixing Bradyrhizobium aeschynomene sp. nov. isolated from nodules of Aeschynomene indica.</title>
        <authorList>
            <person name="Zhang Z."/>
        </authorList>
    </citation>
    <scope>NUCLEOTIDE SEQUENCE</scope>
    <source>
        <strain evidence="3">83012</strain>
    </source>
</reference>
<comment type="similarity">
    <text evidence="1">Belongs to the UPF0065 (bug) family.</text>
</comment>
<dbReference type="InterPro" id="IPR042100">
    <property type="entry name" value="Bug_dom1"/>
</dbReference>
<dbReference type="PIRSF" id="PIRSF017082">
    <property type="entry name" value="YflP"/>
    <property type="match status" value="1"/>
</dbReference>
<dbReference type="Pfam" id="PF03401">
    <property type="entry name" value="TctC"/>
    <property type="match status" value="1"/>
</dbReference>
<evidence type="ECO:0000256" key="1">
    <source>
        <dbReference type="ARBA" id="ARBA00006987"/>
    </source>
</evidence>
<sequence length="333" mass="34516">MPKDTTITRRALLQCAAWSGAAAAIHPAAAAAAGADAPYPSRPVTWVIPFAPGGATGRLSVLICDRLTRRLGQAFVLDHRPGAGGNVATKSVAGAAPDGYTILATSTANVINASRESMPGPDSSGELVPVAGIARLPLLLLVNKELPVKTLAEFLAYARANPGKLSVGSAGPGTVQLLSAELFRTLGGISWSVVQYRGSGPALIDLASGHIHAMFDNTAAAVDLLRSGKVRALAVSTRDRAAAFPDIPPVADVLPAFETSGFYGVAVPHGTPQPIVELLNREINAALLDPEISKQFAEVGATPIPGDTGIYAATYRAEIMHWRKLVPQTSAKN</sequence>
<dbReference type="InterPro" id="IPR005064">
    <property type="entry name" value="BUG"/>
</dbReference>
<feature type="signal peptide" evidence="2">
    <location>
        <begin position="1"/>
        <end position="30"/>
    </location>
</feature>
<dbReference type="CDD" id="cd07012">
    <property type="entry name" value="PBP2_Bug_TTT"/>
    <property type="match status" value="1"/>
</dbReference>
<dbReference type="Gene3D" id="3.40.190.150">
    <property type="entry name" value="Bordetella uptake gene, domain 1"/>
    <property type="match status" value="1"/>
</dbReference>
<feature type="chain" id="PRO_5047426109" evidence="2">
    <location>
        <begin position="31"/>
        <end position="333"/>
    </location>
</feature>
<dbReference type="InterPro" id="IPR006311">
    <property type="entry name" value="TAT_signal"/>
</dbReference>
<accession>A0ABX2CIQ5</accession>
<proteinExistence type="inferred from homology"/>
<organism evidence="3 4">
    <name type="scientific">Bradyrhizobium aeschynomenes</name>
    <dbReference type="NCBI Taxonomy" id="2734909"/>
    <lineage>
        <taxon>Bacteria</taxon>
        <taxon>Pseudomonadati</taxon>
        <taxon>Pseudomonadota</taxon>
        <taxon>Alphaproteobacteria</taxon>
        <taxon>Hyphomicrobiales</taxon>
        <taxon>Nitrobacteraceae</taxon>
        <taxon>Bradyrhizobium</taxon>
    </lineage>
</organism>
<keyword evidence="2" id="KW-0732">Signal</keyword>
<evidence type="ECO:0000256" key="2">
    <source>
        <dbReference type="SAM" id="SignalP"/>
    </source>
</evidence>